<organism evidence="1">
    <name type="scientific">Trepomonas sp. PC1</name>
    <dbReference type="NCBI Taxonomy" id="1076344"/>
    <lineage>
        <taxon>Eukaryota</taxon>
        <taxon>Metamonada</taxon>
        <taxon>Diplomonadida</taxon>
        <taxon>Hexamitidae</taxon>
        <taxon>Hexamitinae</taxon>
        <taxon>Trepomonas</taxon>
    </lineage>
</organism>
<dbReference type="Gene3D" id="3.80.10.10">
    <property type="entry name" value="Ribonuclease Inhibitor"/>
    <property type="match status" value="1"/>
</dbReference>
<dbReference type="InterPro" id="IPR026906">
    <property type="entry name" value="LRR_5"/>
</dbReference>
<evidence type="ECO:0000313" key="1">
    <source>
        <dbReference type="EMBL" id="JAP96578.1"/>
    </source>
</evidence>
<dbReference type="InterPro" id="IPR053139">
    <property type="entry name" value="Surface_bspA-like"/>
</dbReference>
<sequence>FKSVQQIKYNSFKDCISLLLMEIPNVQQIADESFDTNDSSIFNPPLPFDLSKAIVNKKRPKKKVEKKDFSMFKIRKIVMNSCKLFYFYSAKLIVIPKYAFYECTTLRYICVLRVEVVEPHAFFKCHQLVEMCCSRLKKVEEYAFEQCSKLTSINLSTVEFIGQYAFNHCYVLDNICCKNVIYCNDKSLYNINNVVHINRIQLSEELKKMQQFSGYKNQIVGYWGRIEFETRNRRTHKKQKQLKQVIHALHQIEKFSDLLK</sequence>
<dbReference type="EMBL" id="GDID01000028">
    <property type="protein sequence ID" value="JAP96578.1"/>
    <property type="molecule type" value="Transcribed_RNA"/>
</dbReference>
<protein>
    <submittedName>
        <fullName evidence="1">Leucine rich repeats-containing protein</fullName>
    </submittedName>
</protein>
<reference evidence="1" key="1">
    <citation type="submission" date="2015-07" db="EMBL/GenBank/DDBJ databases">
        <title>Adaptation to a free-living lifestyle via gene acquisitions in the diplomonad Trepomonas sp. PC1.</title>
        <authorList>
            <person name="Xu F."/>
            <person name="Jerlstrom-Hultqvist J."/>
            <person name="Kolisko M."/>
            <person name="Simpson A.G.B."/>
            <person name="Roger A.J."/>
            <person name="Svard S.G."/>
            <person name="Andersson J.O."/>
        </authorList>
    </citation>
    <scope>NUCLEOTIDE SEQUENCE</scope>
    <source>
        <strain evidence="1">PC1</strain>
    </source>
</reference>
<accession>A0A146KKC7</accession>
<dbReference type="SUPFAM" id="SSF52058">
    <property type="entry name" value="L domain-like"/>
    <property type="match status" value="1"/>
</dbReference>
<name>A0A146KKC7_9EUKA</name>
<dbReference type="AlphaFoldDB" id="A0A146KKC7"/>
<dbReference type="InterPro" id="IPR032675">
    <property type="entry name" value="LRR_dom_sf"/>
</dbReference>
<feature type="non-terminal residue" evidence="1">
    <location>
        <position position="1"/>
    </location>
</feature>
<gene>
    <name evidence="1" type="ORF">TPC1_10035</name>
</gene>
<proteinExistence type="predicted"/>
<dbReference type="PANTHER" id="PTHR45661:SF3">
    <property type="entry name" value="IG-LIKE DOMAIN-CONTAINING PROTEIN"/>
    <property type="match status" value="1"/>
</dbReference>
<dbReference type="Pfam" id="PF13306">
    <property type="entry name" value="LRR_5"/>
    <property type="match status" value="2"/>
</dbReference>
<dbReference type="PANTHER" id="PTHR45661">
    <property type="entry name" value="SURFACE ANTIGEN"/>
    <property type="match status" value="1"/>
</dbReference>